<organism evidence="1 2">
    <name type="scientific">Roseinatronobacter ekhonensis</name>
    <dbReference type="NCBI Taxonomy" id="254356"/>
    <lineage>
        <taxon>Bacteria</taxon>
        <taxon>Pseudomonadati</taxon>
        <taxon>Pseudomonadota</taxon>
        <taxon>Alphaproteobacteria</taxon>
        <taxon>Rhodobacterales</taxon>
        <taxon>Paracoccaceae</taxon>
        <taxon>Roseinatronobacter</taxon>
    </lineage>
</organism>
<reference evidence="2" key="1">
    <citation type="submission" date="2018-08" db="EMBL/GenBank/DDBJ databases">
        <authorList>
            <person name="Rodrigo-Torres L."/>
            <person name="Arahal R. D."/>
            <person name="Lucena T."/>
        </authorList>
    </citation>
    <scope>NUCLEOTIDE SEQUENCE [LARGE SCALE GENOMIC DNA]</scope>
    <source>
        <strain evidence="2">CECT 7235</strain>
    </source>
</reference>
<protein>
    <submittedName>
        <fullName evidence="1">Uncharacterized protein</fullName>
    </submittedName>
</protein>
<sequence>MQMDDPERWLCHYVGGAWRVPFSTRMAAVRDDRGAILGQVVLATAEDVARSERYLRPASAQDDRLYQGLLFQMSGVPVPRRAPPNGILHGAVYLALSNDAVFAIELANRVARAGLPPGAFALLFQA</sequence>
<dbReference type="AlphaFoldDB" id="A0A3B0MS24"/>
<proteinExistence type="predicted"/>
<gene>
    <name evidence="1" type="ORF">ROE7235_03602</name>
</gene>
<dbReference type="Proteomes" id="UP000272908">
    <property type="component" value="Unassembled WGS sequence"/>
</dbReference>
<evidence type="ECO:0000313" key="2">
    <source>
        <dbReference type="Proteomes" id="UP000272908"/>
    </source>
</evidence>
<dbReference type="EMBL" id="UIHC01000078">
    <property type="protein sequence ID" value="SUZ33827.1"/>
    <property type="molecule type" value="Genomic_DNA"/>
</dbReference>
<accession>A0A3B0MS24</accession>
<keyword evidence="2" id="KW-1185">Reference proteome</keyword>
<evidence type="ECO:0000313" key="1">
    <source>
        <dbReference type="EMBL" id="SUZ33827.1"/>
    </source>
</evidence>
<name>A0A3B0MS24_9RHOB</name>